<protein>
    <submittedName>
        <fullName evidence="4">Methyltransferase type 12</fullName>
    </submittedName>
</protein>
<accession>B3ENT0</accession>
<keyword evidence="1 4" id="KW-0489">Methyltransferase</keyword>
<dbReference type="HOGENOM" id="CLU_069129_8_2_10"/>
<keyword evidence="2 4" id="KW-0808">Transferase</keyword>
<dbReference type="KEGG" id="cpb:Cphamn1_0755"/>
<dbReference type="PANTHER" id="PTHR43861">
    <property type="entry name" value="TRANS-ACONITATE 2-METHYLTRANSFERASE-RELATED"/>
    <property type="match status" value="1"/>
</dbReference>
<dbReference type="STRING" id="331678.Cphamn1_0755"/>
<dbReference type="PANTHER" id="PTHR43861:SF1">
    <property type="entry name" value="TRANS-ACONITATE 2-METHYLTRANSFERASE"/>
    <property type="match status" value="1"/>
</dbReference>
<dbReference type="Gene3D" id="3.40.50.150">
    <property type="entry name" value="Vaccinia Virus protein VP39"/>
    <property type="match status" value="1"/>
</dbReference>
<dbReference type="eggNOG" id="COG0500">
    <property type="taxonomic scope" value="Bacteria"/>
</dbReference>
<sequence>MIFVRENRIALYRAQSNAEAMSFYSEFSNQYEEAFPLREEVIGFLRNHFPEKVSAILDLGCGPGHYCGRFQQEGFGMMGIDLDKKMIEAARKRYPDARFECMDMNGIETVTERFETIYSVGNVIAHITPEQLRRLLPVISKLLFPGGYWIFQIVNWDYLLTLARYTFPAKTLEGGSLTFHREYENISEKRVTFHTFLQSEDKLLFDERLPLYPLRSDDYLKYHSSAGFQPVGLYADFNKKEYRKNTESGAIYVFRKKRLPSKLP</sequence>
<dbReference type="OrthoDB" id="9789123at2"/>
<dbReference type="SUPFAM" id="SSF53335">
    <property type="entry name" value="S-adenosyl-L-methionine-dependent methyltransferases"/>
    <property type="match status" value="1"/>
</dbReference>
<dbReference type="Gene3D" id="2.20.25.110">
    <property type="entry name" value="S-adenosyl-L-methionine-dependent methyltransferases"/>
    <property type="match status" value="1"/>
</dbReference>
<organism evidence="4">
    <name type="scientific">Chlorobium phaeobacteroides (strain BS1)</name>
    <dbReference type="NCBI Taxonomy" id="331678"/>
    <lineage>
        <taxon>Bacteria</taxon>
        <taxon>Pseudomonadati</taxon>
        <taxon>Chlorobiota</taxon>
        <taxon>Chlorobiia</taxon>
        <taxon>Chlorobiales</taxon>
        <taxon>Chlorobiaceae</taxon>
        <taxon>Chlorobium/Pelodictyon group</taxon>
        <taxon>Chlorobium</taxon>
    </lineage>
</organism>
<dbReference type="AlphaFoldDB" id="B3ENT0"/>
<dbReference type="EMBL" id="CP001101">
    <property type="protein sequence ID" value="ACE03707.1"/>
    <property type="molecule type" value="Genomic_DNA"/>
</dbReference>
<dbReference type="CDD" id="cd02440">
    <property type="entry name" value="AdoMet_MTases"/>
    <property type="match status" value="1"/>
</dbReference>
<name>B3ENT0_CHLPB</name>
<feature type="domain" description="Methyltransferase" evidence="3">
    <location>
        <begin position="56"/>
        <end position="147"/>
    </location>
</feature>
<dbReference type="GO" id="GO:0008168">
    <property type="term" value="F:methyltransferase activity"/>
    <property type="evidence" value="ECO:0007669"/>
    <property type="project" value="UniProtKB-KW"/>
</dbReference>
<proteinExistence type="predicted"/>
<evidence type="ECO:0000313" key="4">
    <source>
        <dbReference type="EMBL" id="ACE03707.1"/>
    </source>
</evidence>
<evidence type="ECO:0000256" key="1">
    <source>
        <dbReference type="ARBA" id="ARBA00022603"/>
    </source>
</evidence>
<gene>
    <name evidence="4" type="ordered locus">Cphamn1_0755</name>
</gene>
<evidence type="ECO:0000259" key="3">
    <source>
        <dbReference type="Pfam" id="PF13649"/>
    </source>
</evidence>
<dbReference type="InterPro" id="IPR029063">
    <property type="entry name" value="SAM-dependent_MTases_sf"/>
</dbReference>
<dbReference type="Pfam" id="PF13649">
    <property type="entry name" value="Methyltransf_25"/>
    <property type="match status" value="1"/>
</dbReference>
<dbReference type="GO" id="GO:0032259">
    <property type="term" value="P:methylation"/>
    <property type="evidence" value="ECO:0007669"/>
    <property type="project" value="UniProtKB-KW"/>
</dbReference>
<evidence type="ECO:0000256" key="2">
    <source>
        <dbReference type="ARBA" id="ARBA00022679"/>
    </source>
</evidence>
<reference evidence="4" key="1">
    <citation type="submission" date="2008-06" db="EMBL/GenBank/DDBJ databases">
        <title>Complete sequence of Chlorobium phaeobacteroides BS1.</title>
        <authorList>
            <consortium name="US DOE Joint Genome Institute"/>
            <person name="Lucas S."/>
            <person name="Copeland A."/>
            <person name="Lapidus A."/>
            <person name="Glavina del Rio T."/>
            <person name="Dalin E."/>
            <person name="Tice H."/>
            <person name="Bruce D."/>
            <person name="Goodwin L."/>
            <person name="Pitluck S."/>
            <person name="Schmutz J."/>
            <person name="Larimer F."/>
            <person name="Land M."/>
            <person name="Hauser L."/>
            <person name="Kyrpides N."/>
            <person name="Ovchinnikova G."/>
            <person name="Li T."/>
            <person name="Liu Z."/>
            <person name="Zhao F."/>
            <person name="Overmann J."/>
            <person name="Bryant D.A."/>
            <person name="Richardson P."/>
        </authorList>
    </citation>
    <scope>NUCLEOTIDE SEQUENCE [LARGE SCALE GENOMIC DNA]</scope>
    <source>
        <strain evidence="4">BS1</strain>
    </source>
</reference>
<dbReference type="InterPro" id="IPR041698">
    <property type="entry name" value="Methyltransf_25"/>
</dbReference>